<dbReference type="EMBL" id="JANEYF010000334">
    <property type="protein sequence ID" value="KAJ8970595.1"/>
    <property type="molecule type" value="Genomic_DNA"/>
</dbReference>
<comment type="caution">
    <text evidence="1">The sequence shown here is derived from an EMBL/GenBank/DDBJ whole genome shotgun (WGS) entry which is preliminary data.</text>
</comment>
<accession>A0AAV8ZUU2</accession>
<evidence type="ECO:0000313" key="1">
    <source>
        <dbReference type="EMBL" id="KAJ8970595.1"/>
    </source>
</evidence>
<evidence type="ECO:0000313" key="2">
    <source>
        <dbReference type="Proteomes" id="UP001162156"/>
    </source>
</evidence>
<gene>
    <name evidence="1" type="ORF">NQ314_001128</name>
</gene>
<dbReference type="AlphaFoldDB" id="A0AAV8ZUU2"/>
<name>A0AAV8ZUU2_9CUCU</name>
<dbReference type="Proteomes" id="UP001162156">
    <property type="component" value="Unassembled WGS sequence"/>
</dbReference>
<reference evidence="1" key="1">
    <citation type="journal article" date="2023" name="Insect Mol. Biol.">
        <title>Genome sequencing provides insights into the evolution of gene families encoding plant cell wall-degrading enzymes in longhorned beetles.</title>
        <authorList>
            <person name="Shin N.R."/>
            <person name="Okamura Y."/>
            <person name="Kirsch R."/>
            <person name="Pauchet Y."/>
        </authorList>
    </citation>
    <scope>NUCLEOTIDE SEQUENCE</scope>
    <source>
        <strain evidence="1">RBIC_L_NR</strain>
    </source>
</reference>
<organism evidence="1 2">
    <name type="scientific">Rhamnusium bicolor</name>
    <dbReference type="NCBI Taxonomy" id="1586634"/>
    <lineage>
        <taxon>Eukaryota</taxon>
        <taxon>Metazoa</taxon>
        <taxon>Ecdysozoa</taxon>
        <taxon>Arthropoda</taxon>
        <taxon>Hexapoda</taxon>
        <taxon>Insecta</taxon>
        <taxon>Pterygota</taxon>
        <taxon>Neoptera</taxon>
        <taxon>Endopterygota</taxon>
        <taxon>Coleoptera</taxon>
        <taxon>Polyphaga</taxon>
        <taxon>Cucujiformia</taxon>
        <taxon>Chrysomeloidea</taxon>
        <taxon>Cerambycidae</taxon>
        <taxon>Lepturinae</taxon>
        <taxon>Rhagiini</taxon>
        <taxon>Rhamnusium</taxon>
    </lineage>
</organism>
<protein>
    <submittedName>
        <fullName evidence="1">Uncharacterized protein</fullName>
    </submittedName>
</protein>
<sequence length="96" mass="10975">MEDDNDLVYADYIPAQTETANISNDSDEAEIISNQTNNVTNYQQAIRLVKDLQEFSKNKGDSSAMKKLSDLELHFQDGMFKTITRQTTLFEFFSVP</sequence>
<proteinExistence type="predicted"/>
<keyword evidence="2" id="KW-1185">Reference proteome</keyword>